<evidence type="ECO:0000313" key="2">
    <source>
        <dbReference type="Proteomes" id="UP000050417"/>
    </source>
</evidence>
<evidence type="ECO:0008006" key="3">
    <source>
        <dbReference type="Google" id="ProtNLM"/>
    </source>
</evidence>
<protein>
    <recommendedName>
        <fullName evidence="3">Transposase</fullName>
    </recommendedName>
</protein>
<keyword evidence="2" id="KW-1185">Reference proteome</keyword>
<evidence type="ECO:0000313" key="1">
    <source>
        <dbReference type="EMBL" id="KPL72238.1"/>
    </source>
</evidence>
<dbReference type="RefSeq" id="WP_075063954.1">
    <property type="nucleotide sequence ID" value="NZ_LGCL01000039.1"/>
</dbReference>
<proteinExistence type="predicted"/>
<dbReference type="AlphaFoldDB" id="A0A0P6XBU1"/>
<organism evidence="1 2">
    <name type="scientific">Ornatilinea apprima</name>
    <dbReference type="NCBI Taxonomy" id="1134406"/>
    <lineage>
        <taxon>Bacteria</taxon>
        <taxon>Bacillati</taxon>
        <taxon>Chloroflexota</taxon>
        <taxon>Anaerolineae</taxon>
        <taxon>Anaerolineales</taxon>
        <taxon>Anaerolineaceae</taxon>
        <taxon>Ornatilinea</taxon>
    </lineage>
</organism>
<dbReference type="STRING" id="1134406.ADN00_15585"/>
<gene>
    <name evidence="1" type="ORF">ADN00_15585</name>
</gene>
<dbReference type="Proteomes" id="UP000050417">
    <property type="component" value="Unassembled WGS sequence"/>
</dbReference>
<name>A0A0P6XBU1_9CHLR</name>
<sequence>MSDDALRVLVDLRDLTIQKIRIGFGNRIMAIEGGRDQADEATIDILDRYNYLFSELEDELNKDISKLVAKYPIINKMMEVRGIGPTLAAKLVSLIDIRKADSVSALWRYCGYGVQDGKRERLVKGERAHFNQRAKTACYLIGSSFLKSRSPYRRVYDDARQYYEANRKDWTKAHIHNAALRKMVKVFLAHLWNEWRILEGLPTKPLYVNEKLGHTTEFLPEEFGWKTDEAVLETV</sequence>
<accession>A0A0P6XBU1</accession>
<reference evidence="1 2" key="1">
    <citation type="submission" date="2015-07" db="EMBL/GenBank/DDBJ databases">
        <title>Genome sequence of Ornatilinea apprima DSM 23815.</title>
        <authorList>
            <person name="Hemp J."/>
            <person name="Ward L.M."/>
            <person name="Pace L.A."/>
            <person name="Fischer W.W."/>
        </authorList>
    </citation>
    <scope>NUCLEOTIDE SEQUENCE [LARGE SCALE GENOMIC DNA]</scope>
    <source>
        <strain evidence="1 2">P3M-1</strain>
    </source>
</reference>
<dbReference type="EMBL" id="LGCL01000039">
    <property type="protein sequence ID" value="KPL72238.1"/>
    <property type="molecule type" value="Genomic_DNA"/>
</dbReference>
<dbReference type="OrthoDB" id="287203at2"/>
<comment type="caution">
    <text evidence="1">The sequence shown here is derived from an EMBL/GenBank/DDBJ whole genome shotgun (WGS) entry which is preliminary data.</text>
</comment>